<comment type="caution">
    <text evidence="1">The sequence shown here is derived from an EMBL/GenBank/DDBJ whole genome shotgun (WGS) entry which is preliminary data.</text>
</comment>
<name>A0A561SL91_9PSEU</name>
<dbReference type="AlphaFoldDB" id="A0A561SL91"/>
<sequence>MQNGGNRWRLVVSTGGDALRQERLTRDLHETLRQRNDLDVGFHEDNASVDLSRKGAAAEVALWVATASVPAARVATTLIKEWAAKERNRSVKISYRGRSITISGRPDPGQERMVKEFLDTVSDGDGSAE</sequence>
<organism evidence="1 2">
    <name type="scientific">Pseudonocardia hierapolitana</name>
    <dbReference type="NCBI Taxonomy" id="1128676"/>
    <lineage>
        <taxon>Bacteria</taxon>
        <taxon>Bacillati</taxon>
        <taxon>Actinomycetota</taxon>
        <taxon>Actinomycetes</taxon>
        <taxon>Pseudonocardiales</taxon>
        <taxon>Pseudonocardiaceae</taxon>
        <taxon>Pseudonocardia</taxon>
    </lineage>
</organism>
<evidence type="ECO:0000313" key="1">
    <source>
        <dbReference type="EMBL" id="TWF75620.1"/>
    </source>
</evidence>
<accession>A0A561SL91</accession>
<dbReference type="EMBL" id="VIWU01000001">
    <property type="protein sequence ID" value="TWF75620.1"/>
    <property type="molecule type" value="Genomic_DNA"/>
</dbReference>
<reference evidence="1 2" key="1">
    <citation type="submission" date="2019-06" db="EMBL/GenBank/DDBJ databases">
        <title>Sequencing the genomes of 1000 actinobacteria strains.</title>
        <authorList>
            <person name="Klenk H.-P."/>
        </authorList>
    </citation>
    <scope>NUCLEOTIDE SEQUENCE [LARGE SCALE GENOMIC DNA]</scope>
    <source>
        <strain evidence="1 2">DSM 45671</strain>
    </source>
</reference>
<dbReference type="Proteomes" id="UP000321261">
    <property type="component" value="Unassembled WGS sequence"/>
</dbReference>
<dbReference type="RefSeq" id="WP_147254790.1">
    <property type="nucleotide sequence ID" value="NZ_VIWU01000001.1"/>
</dbReference>
<dbReference type="OrthoDB" id="3701137at2"/>
<proteinExistence type="predicted"/>
<keyword evidence="2" id="KW-1185">Reference proteome</keyword>
<gene>
    <name evidence="1" type="ORF">FHX44_111504</name>
</gene>
<evidence type="ECO:0000313" key="2">
    <source>
        <dbReference type="Proteomes" id="UP000321261"/>
    </source>
</evidence>
<protein>
    <submittedName>
        <fullName evidence="1">Uncharacterized protein</fullName>
    </submittedName>
</protein>